<proteinExistence type="predicted"/>
<organism evidence="2">
    <name type="scientific">Lutzomyia longipalpis</name>
    <name type="common">Sand fly</name>
    <dbReference type="NCBI Taxonomy" id="7200"/>
    <lineage>
        <taxon>Eukaryota</taxon>
        <taxon>Metazoa</taxon>
        <taxon>Ecdysozoa</taxon>
        <taxon>Arthropoda</taxon>
        <taxon>Hexapoda</taxon>
        <taxon>Insecta</taxon>
        <taxon>Pterygota</taxon>
        <taxon>Neoptera</taxon>
        <taxon>Endopterygota</taxon>
        <taxon>Diptera</taxon>
        <taxon>Nematocera</taxon>
        <taxon>Psychodoidea</taxon>
        <taxon>Psychodidae</taxon>
        <taxon>Lutzomyia</taxon>
        <taxon>Lutzomyia</taxon>
    </lineage>
</organism>
<dbReference type="AlphaFoldDB" id="A0A7G3B661"/>
<keyword evidence="1" id="KW-1133">Transmembrane helix</keyword>
<evidence type="ECO:0000256" key="1">
    <source>
        <dbReference type="SAM" id="Phobius"/>
    </source>
</evidence>
<accession>A0A7G3B661</accession>
<keyword evidence="1" id="KW-0812">Transmembrane</keyword>
<protein>
    <submittedName>
        <fullName evidence="2">Uncharacterized protein</fullName>
    </submittedName>
</protein>
<name>A0A7G3B661_LUTLO</name>
<keyword evidence="1" id="KW-0472">Membrane</keyword>
<dbReference type="EMBL" id="GITU01011314">
    <property type="protein sequence ID" value="MBC1180017.1"/>
    <property type="molecule type" value="Transcribed_RNA"/>
</dbReference>
<sequence>MAAFRARTPPYFRSSNSICFSNKSWDNSYQTILICTLVPLLRRTGCLFVAFSFGTALYGGKVSAPSLCAGIGAEDDISGGIVLLLMEKPSSTLCTPPLFFFSLIYFICLQETHGDNHAPKDATQCTKQLIIWAFLFTFLFLFKVFLQ</sequence>
<evidence type="ECO:0000313" key="2">
    <source>
        <dbReference type="EMBL" id="MBC1180017.1"/>
    </source>
</evidence>
<reference evidence="2" key="1">
    <citation type="journal article" date="2020" name="BMC">
        <title>Leishmania infection induces a limited differential gene expression in the sand fly midgut.</title>
        <authorList>
            <person name="Coutinho-Abreu I.V."/>
            <person name="Serafim T.D."/>
            <person name="Meneses C."/>
            <person name="Kamhawi S."/>
            <person name="Oliveira F."/>
            <person name="Valenzuela J.G."/>
        </authorList>
    </citation>
    <scope>NUCLEOTIDE SEQUENCE</scope>
    <source>
        <strain evidence="2">Jacobina</strain>
        <tissue evidence="2">Midgut</tissue>
    </source>
</reference>
<feature type="transmembrane region" description="Helical" evidence="1">
    <location>
        <begin position="129"/>
        <end position="146"/>
    </location>
</feature>